<dbReference type="InterPro" id="IPR010930">
    <property type="entry name" value="Flg_bb/hook_C_dom"/>
</dbReference>
<evidence type="ECO:0000313" key="3">
    <source>
        <dbReference type="EMBL" id="MDT0583698.1"/>
    </source>
</evidence>
<dbReference type="RefSeq" id="WP_311362467.1">
    <property type="nucleotide sequence ID" value="NZ_JAVRIE010000006.1"/>
</dbReference>
<dbReference type="EMBL" id="JAVRIE010000006">
    <property type="protein sequence ID" value="MDT0583698.1"/>
    <property type="molecule type" value="Genomic_DNA"/>
</dbReference>
<dbReference type="Pfam" id="PF06429">
    <property type="entry name" value="Flg_bbr_C"/>
    <property type="match status" value="1"/>
</dbReference>
<organism evidence="3 4">
    <name type="scientific">Brumicola blandensis</name>
    <dbReference type="NCBI Taxonomy" id="3075611"/>
    <lineage>
        <taxon>Bacteria</taxon>
        <taxon>Pseudomonadati</taxon>
        <taxon>Pseudomonadota</taxon>
        <taxon>Gammaproteobacteria</taxon>
        <taxon>Alteromonadales</taxon>
        <taxon>Alteromonadaceae</taxon>
        <taxon>Brumicola</taxon>
    </lineage>
</organism>
<protein>
    <recommendedName>
        <fullName evidence="2">Flagellar basal-body/hook protein C-terminal domain-containing protein</fullName>
    </recommendedName>
</protein>
<dbReference type="Proteomes" id="UP001249020">
    <property type="component" value="Unassembled WGS sequence"/>
</dbReference>
<evidence type="ECO:0000256" key="1">
    <source>
        <dbReference type="ARBA" id="ARBA00009677"/>
    </source>
</evidence>
<evidence type="ECO:0000313" key="4">
    <source>
        <dbReference type="Proteomes" id="UP001249020"/>
    </source>
</evidence>
<comment type="similarity">
    <text evidence="1">Belongs to the flagella basal body rod proteins family.</text>
</comment>
<keyword evidence="4" id="KW-1185">Reference proteome</keyword>
<comment type="caution">
    <text evidence="3">The sequence shown here is derived from an EMBL/GenBank/DDBJ whole genome shotgun (WGS) entry which is preliminary data.</text>
</comment>
<dbReference type="AlphaFoldDB" id="A0AAW8R2P6"/>
<reference evidence="3 4" key="1">
    <citation type="submission" date="2023-09" db="EMBL/GenBank/DDBJ databases">
        <authorList>
            <person name="Rey-Velasco X."/>
        </authorList>
    </citation>
    <scope>NUCLEOTIDE SEQUENCE [LARGE SCALE GENOMIC DNA]</scope>
    <source>
        <strain evidence="3 4">W409</strain>
    </source>
</reference>
<name>A0AAW8R2P6_9ALTE</name>
<proteinExistence type="inferred from homology"/>
<accession>A0AAW8R2P6</accession>
<evidence type="ECO:0000259" key="2">
    <source>
        <dbReference type="Pfam" id="PF06429"/>
    </source>
</evidence>
<feature type="domain" description="Flagellar basal-body/hook protein C-terminal" evidence="2">
    <location>
        <begin position="44"/>
        <end position="82"/>
    </location>
</feature>
<sequence length="85" mass="8837">MPNGIENSNLSSALYAGVQGYNQGAEQVTRASIDLASSNNPNRQSPVNINQSAVEIISGTNQAEASARVIKAADETLGTIIDTFA</sequence>
<gene>
    <name evidence="3" type="ORF">RM544_14205</name>
</gene>